<keyword evidence="2" id="KW-0503">Monooxygenase</keyword>
<dbReference type="GO" id="GO:0016705">
    <property type="term" value="F:oxidoreductase activity, acting on paired donors, with incorporation or reduction of molecular oxygen"/>
    <property type="evidence" value="ECO:0007669"/>
    <property type="project" value="InterPro"/>
</dbReference>
<evidence type="ECO:0000256" key="2">
    <source>
        <dbReference type="RuleBase" id="RU000461"/>
    </source>
</evidence>
<dbReference type="EMBL" id="QFPW01000003">
    <property type="protein sequence ID" value="PZQ50728.1"/>
    <property type="molecule type" value="Genomic_DNA"/>
</dbReference>
<comment type="similarity">
    <text evidence="1 2">Belongs to the cytochrome P450 family.</text>
</comment>
<reference evidence="3 4" key="1">
    <citation type="submission" date="2017-08" db="EMBL/GenBank/DDBJ databases">
        <title>Infants hospitalized years apart are colonized by the same room-sourced microbial strains.</title>
        <authorList>
            <person name="Brooks B."/>
            <person name="Olm M.R."/>
            <person name="Firek B.A."/>
            <person name="Baker R."/>
            <person name="Thomas B.C."/>
            <person name="Morowitz M.J."/>
            <person name="Banfield J.F."/>
        </authorList>
    </citation>
    <scope>NUCLEOTIDE SEQUENCE [LARGE SCALE GENOMIC DNA]</scope>
    <source>
        <strain evidence="3">S2_005_002_R2_34</strain>
    </source>
</reference>
<organism evidence="3 4">
    <name type="scientific">Rhodovulum sulfidophilum</name>
    <name type="common">Rhodobacter sulfidophilus</name>
    <dbReference type="NCBI Taxonomy" id="35806"/>
    <lineage>
        <taxon>Bacteria</taxon>
        <taxon>Pseudomonadati</taxon>
        <taxon>Pseudomonadota</taxon>
        <taxon>Alphaproteobacteria</taxon>
        <taxon>Rhodobacterales</taxon>
        <taxon>Paracoccaceae</taxon>
        <taxon>Rhodovulum</taxon>
    </lineage>
</organism>
<dbReference type="GO" id="GO:0020037">
    <property type="term" value="F:heme binding"/>
    <property type="evidence" value="ECO:0007669"/>
    <property type="project" value="InterPro"/>
</dbReference>
<dbReference type="Proteomes" id="UP000249185">
    <property type="component" value="Unassembled WGS sequence"/>
</dbReference>
<dbReference type="AlphaFoldDB" id="A0A2W5NE47"/>
<dbReference type="Gene3D" id="1.10.630.10">
    <property type="entry name" value="Cytochrome P450"/>
    <property type="match status" value="1"/>
</dbReference>
<dbReference type="InterPro" id="IPR001128">
    <property type="entry name" value="Cyt_P450"/>
</dbReference>
<dbReference type="InterPro" id="IPR017972">
    <property type="entry name" value="Cyt_P450_CS"/>
</dbReference>
<name>A0A2W5NE47_RHOSU</name>
<dbReference type="Pfam" id="PF00067">
    <property type="entry name" value="p450"/>
    <property type="match status" value="1"/>
</dbReference>
<evidence type="ECO:0000256" key="1">
    <source>
        <dbReference type="ARBA" id="ARBA00010617"/>
    </source>
</evidence>
<keyword evidence="2" id="KW-0479">Metal-binding</keyword>
<gene>
    <name evidence="3" type="ORF">DI556_06320</name>
</gene>
<accession>A0A2W5NE47</accession>
<protein>
    <submittedName>
        <fullName evidence="3">Cytochrome</fullName>
    </submittedName>
</protein>
<sequence length="396" mass="43963">MSVETANPAPLDETITLRQLHLDPYPIYRRLRAEAPVMRVKAAGRTFLTKAADTKFVKDTPAIFSSNDPNTPMKPAFQAHTLMRKDGPEHMSERMAMAPALMPKTIQDVWQPLYRELAARYLDRLPRGEIIDLHTQLSAPIAARILAHILGIPEATDEQMIFWSQALIDGAGNFGWEPGPFAVSDHANLEMDALLAKAVERVRAEPDRSALSVMVNAEDPIPMSQIVANIKIAIGGGINEPRDALSTIVYGLLTEPGQLEEVRRTAKWGPAFEEGVRWVAPIQASSRLVTEDVEIRGCLIPRGDTVMTIQASANHDEELYDHPERFDVFRAKNPHQAFGSGPHHCAGTHVARRTVGAVMLEMLFERFPNMTLPDPEVVQWRGFGFRGPINLPVALN</sequence>
<comment type="caution">
    <text evidence="3">The sequence shown here is derived from an EMBL/GenBank/DDBJ whole genome shotgun (WGS) entry which is preliminary data.</text>
</comment>
<dbReference type="GO" id="GO:0004497">
    <property type="term" value="F:monooxygenase activity"/>
    <property type="evidence" value="ECO:0007669"/>
    <property type="project" value="UniProtKB-KW"/>
</dbReference>
<dbReference type="GO" id="GO:0005506">
    <property type="term" value="F:iron ion binding"/>
    <property type="evidence" value="ECO:0007669"/>
    <property type="project" value="InterPro"/>
</dbReference>
<dbReference type="PROSITE" id="PS00086">
    <property type="entry name" value="CYTOCHROME_P450"/>
    <property type="match status" value="1"/>
</dbReference>
<dbReference type="InterPro" id="IPR002397">
    <property type="entry name" value="Cyt_P450_B"/>
</dbReference>
<dbReference type="PANTHER" id="PTHR46696:SF1">
    <property type="entry name" value="CYTOCHROME P450 YJIB-RELATED"/>
    <property type="match status" value="1"/>
</dbReference>
<evidence type="ECO:0000313" key="4">
    <source>
        <dbReference type="Proteomes" id="UP000249185"/>
    </source>
</evidence>
<dbReference type="PANTHER" id="PTHR46696">
    <property type="entry name" value="P450, PUTATIVE (EUROFUNG)-RELATED"/>
    <property type="match status" value="1"/>
</dbReference>
<dbReference type="PRINTS" id="PR00359">
    <property type="entry name" value="BP450"/>
</dbReference>
<dbReference type="InterPro" id="IPR036396">
    <property type="entry name" value="Cyt_P450_sf"/>
</dbReference>
<proteinExistence type="inferred from homology"/>
<keyword evidence="2" id="KW-0560">Oxidoreductase</keyword>
<keyword evidence="2" id="KW-0349">Heme</keyword>
<evidence type="ECO:0000313" key="3">
    <source>
        <dbReference type="EMBL" id="PZQ50728.1"/>
    </source>
</evidence>
<dbReference type="SUPFAM" id="SSF48264">
    <property type="entry name" value="Cytochrome P450"/>
    <property type="match status" value="1"/>
</dbReference>
<keyword evidence="2" id="KW-0408">Iron</keyword>